<dbReference type="InterPro" id="IPR001647">
    <property type="entry name" value="HTH_TetR"/>
</dbReference>
<feature type="DNA-binding region" description="H-T-H motif" evidence="2">
    <location>
        <begin position="27"/>
        <end position="46"/>
    </location>
</feature>
<dbReference type="Proteomes" id="UP000187172">
    <property type="component" value="Unassembled WGS sequence"/>
</dbReference>
<keyword evidence="5" id="KW-1185">Reference proteome</keyword>
<evidence type="ECO:0000313" key="5">
    <source>
        <dbReference type="Proteomes" id="UP000187172"/>
    </source>
</evidence>
<dbReference type="InterPro" id="IPR050624">
    <property type="entry name" value="HTH-type_Tx_Regulator"/>
</dbReference>
<evidence type="ECO:0000256" key="1">
    <source>
        <dbReference type="ARBA" id="ARBA00023125"/>
    </source>
</evidence>
<dbReference type="InterPro" id="IPR036271">
    <property type="entry name" value="Tet_transcr_reg_TetR-rel_C_sf"/>
</dbReference>
<dbReference type="PANTHER" id="PTHR43479:SF11">
    <property type="entry name" value="ACREF_ENVCD OPERON REPRESSOR-RELATED"/>
    <property type="match status" value="1"/>
</dbReference>
<dbReference type="PROSITE" id="PS01081">
    <property type="entry name" value="HTH_TETR_1"/>
    <property type="match status" value="1"/>
</dbReference>
<feature type="domain" description="HTH tetR-type" evidence="3">
    <location>
        <begin position="4"/>
        <end position="64"/>
    </location>
</feature>
<gene>
    <name evidence="4" type="ORF">BK138_06680</name>
</gene>
<evidence type="ECO:0000313" key="4">
    <source>
        <dbReference type="EMBL" id="OMF58226.1"/>
    </source>
</evidence>
<dbReference type="AlphaFoldDB" id="A0A1R1F2N7"/>
<accession>A0A1R1F2N7</accession>
<dbReference type="GO" id="GO:0003677">
    <property type="term" value="F:DNA binding"/>
    <property type="evidence" value="ECO:0007669"/>
    <property type="project" value="UniProtKB-UniRule"/>
</dbReference>
<dbReference type="PROSITE" id="PS50977">
    <property type="entry name" value="HTH_TETR_2"/>
    <property type="match status" value="1"/>
</dbReference>
<organism evidence="4 5">
    <name type="scientific">Paenibacillus rhizosphaerae</name>
    <dbReference type="NCBI Taxonomy" id="297318"/>
    <lineage>
        <taxon>Bacteria</taxon>
        <taxon>Bacillati</taxon>
        <taxon>Bacillota</taxon>
        <taxon>Bacilli</taxon>
        <taxon>Bacillales</taxon>
        <taxon>Paenibacillaceae</taxon>
        <taxon>Paenibacillus</taxon>
    </lineage>
</organism>
<name>A0A1R1F2N7_9BACL</name>
<evidence type="ECO:0000256" key="2">
    <source>
        <dbReference type="PROSITE-ProRule" id="PRU00335"/>
    </source>
</evidence>
<keyword evidence="1 2" id="KW-0238">DNA-binding</keyword>
<dbReference type="SUPFAM" id="SSF48498">
    <property type="entry name" value="Tetracyclin repressor-like, C-terminal domain"/>
    <property type="match status" value="1"/>
</dbReference>
<dbReference type="SUPFAM" id="SSF46689">
    <property type="entry name" value="Homeodomain-like"/>
    <property type="match status" value="1"/>
</dbReference>
<dbReference type="Gene3D" id="1.10.357.10">
    <property type="entry name" value="Tetracycline Repressor, domain 2"/>
    <property type="match status" value="1"/>
</dbReference>
<comment type="caution">
    <text evidence="4">The sequence shown here is derived from an EMBL/GenBank/DDBJ whole genome shotgun (WGS) entry which is preliminary data.</text>
</comment>
<dbReference type="EMBL" id="MRTP01000001">
    <property type="protein sequence ID" value="OMF58226.1"/>
    <property type="molecule type" value="Genomic_DNA"/>
</dbReference>
<evidence type="ECO:0000259" key="3">
    <source>
        <dbReference type="PROSITE" id="PS50977"/>
    </source>
</evidence>
<dbReference type="InterPro" id="IPR023772">
    <property type="entry name" value="DNA-bd_HTH_TetR-type_CS"/>
</dbReference>
<dbReference type="Pfam" id="PF00440">
    <property type="entry name" value="TetR_N"/>
    <property type="match status" value="1"/>
</dbReference>
<dbReference type="PRINTS" id="PR00455">
    <property type="entry name" value="HTHTETR"/>
</dbReference>
<sequence>MGSVDRKKQVLGAAAQSFSLFGYKATTMEQVAKIANVGKGTIYTFFDTKEQLFDEILHGVISEMKTIIEREVDHRKPFFDNLFRVLDSLLEFRGEHELLIKLSQEVRDFGTPQSQEAMSRVEGVILGYMEKEVRFAVEQHEIRECDPSVVAFLMLKMYVALTSEWNKQHQATLTKAEIRQHFRLFLEEGLSVK</sequence>
<reference evidence="4 5" key="1">
    <citation type="submission" date="2016-11" db="EMBL/GenBank/DDBJ databases">
        <title>Paenibacillus species isolates.</title>
        <authorList>
            <person name="Beno S.M."/>
        </authorList>
    </citation>
    <scope>NUCLEOTIDE SEQUENCE [LARGE SCALE GENOMIC DNA]</scope>
    <source>
        <strain evidence="4 5">FSL R5-0378</strain>
    </source>
</reference>
<dbReference type="STRING" id="297318.BK138_06680"/>
<dbReference type="InterPro" id="IPR009057">
    <property type="entry name" value="Homeodomain-like_sf"/>
</dbReference>
<protein>
    <submittedName>
        <fullName evidence="4">TetR family transcriptional regulator</fullName>
    </submittedName>
</protein>
<dbReference type="RefSeq" id="WP_076167551.1">
    <property type="nucleotide sequence ID" value="NZ_MRTP01000001.1"/>
</dbReference>
<dbReference type="PANTHER" id="PTHR43479">
    <property type="entry name" value="ACREF/ENVCD OPERON REPRESSOR-RELATED"/>
    <property type="match status" value="1"/>
</dbReference>
<proteinExistence type="predicted"/>